<sequence>MLPRDQNNAPMFQFGESSDSDKFVIGQEGIGLKSDTWIRLVTFFELIKQYDYIR</sequence>
<name>C0XKB0_LENH9</name>
<evidence type="ECO:0000313" key="1">
    <source>
        <dbReference type="EMBL" id="EEI24188.1"/>
    </source>
</evidence>
<keyword evidence="2" id="KW-1185">Reference proteome</keyword>
<gene>
    <name evidence="1" type="ORF">HMPREF0519_1671</name>
</gene>
<reference evidence="1 2" key="1">
    <citation type="submission" date="2009-01" db="EMBL/GenBank/DDBJ databases">
        <authorList>
            <person name="Qin X."/>
            <person name="Bachman B."/>
            <person name="Battles P."/>
            <person name="Bell A."/>
            <person name="Bess C."/>
            <person name="Bickham C."/>
            <person name="Chaboub L."/>
            <person name="Chen D."/>
            <person name="Coyle M."/>
            <person name="Deiros D.R."/>
            <person name="Dinh H."/>
            <person name="Forbes L."/>
            <person name="Fowler G."/>
            <person name="Francisco L."/>
            <person name="Fu Q."/>
            <person name="Gubbala S."/>
            <person name="Hale W."/>
            <person name="Han Y."/>
            <person name="Hemphill L."/>
            <person name="Highlander S.K."/>
            <person name="Hirani K."/>
            <person name="Hogues M."/>
            <person name="Jackson L."/>
            <person name="Jakkamsetti A."/>
            <person name="Javaid M."/>
            <person name="Jiang H."/>
            <person name="Korchina V."/>
            <person name="Kovar C."/>
            <person name="Lara F."/>
            <person name="Lee S."/>
            <person name="Mata R."/>
            <person name="Mathew T."/>
            <person name="Moen C."/>
            <person name="Morales K."/>
            <person name="Munidasa M."/>
            <person name="Nazareth L."/>
            <person name="Ngo R."/>
            <person name="Nguyen L."/>
            <person name="Okwuonu G."/>
            <person name="Ongeri F."/>
            <person name="Patil S."/>
            <person name="Petrosino J."/>
            <person name="Pham C."/>
            <person name="Pham P."/>
            <person name="Pu L.-L."/>
            <person name="Puazo M."/>
            <person name="Raj R."/>
            <person name="Reid J."/>
            <person name="Rouhana J."/>
            <person name="Saada N."/>
            <person name="Shang Y."/>
            <person name="Simmons D."/>
            <person name="Thornton R."/>
            <person name="Warren J."/>
            <person name="Weissenberger G."/>
            <person name="Zhang J."/>
            <person name="Zhang L."/>
            <person name="Zhou C."/>
            <person name="Zhu D."/>
            <person name="Muzny D."/>
            <person name="Worley K."/>
            <person name="Gibbs R."/>
        </authorList>
    </citation>
    <scope>NUCLEOTIDE SEQUENCE [LARGE SCALE GENOMIC DNA]</scope>
    <source>
        <strain evidence="2">ATCC 8290 / DSM 20176 / CCUG 30140 / JCM 1155 / KCTC 3500 / NBRC 15886 / NCIMB 8040 / NRRL B-1843 / 9</strain>
    </source>
</reference>
<dbReference type="Proteomes" id="UP000003752">
    <property type="component" value="Unassembled WGS sequence"/>
</dbReference>
<dbReference type="EMBL" id="ACGP01000154">
    <property type="protein sequence ID" value="EEI24188.1"/>
    <property type="molecule type" value="Genomic_DNA"/>
</dbReference>
<organism evidence="1 2">
    <name type="scientific">Lentilactobacillus hilgardii (strain ATCC 8290 / DSM 20176 / CCUG 30140 / JCM 1155 / KCTC 3500 / NBRC 15886 / NCIMB 8040 / NRRL B-1843 / 9)</name>
    <dbReference type="NCBI Taxonomy" id="1423757"/>
    <lineage>
        <taxon>Bacteria</taxon>
        <taxon>Bacillati</taxon>
        <taxon>Bacillota</taxon>
        <taxon>Bacilli</taxon>
        <taxon>Lactobacillales</taxon>
        <taxon>Lactobacillaceae</taxon>
        <taxon>Lentilactobacillus</taxon>
    </lineage>
</organism>
<proteinExistence type="predicted"/>
<comment type="caution">
    <text evidence="1">The sequence shown here is derived from an EMBL/GenBank/DDBJ whole genome shotgun (WGS) entry which is preliminary data.</text>
</comment>
<evidence type="ECO:0000313" key="2">
    <source>
        <dbReference type="Proteomes" id="UP000003752"/>
    </source>
</evidence>
<protein>
    <submittedName>
        <fullName evidence="1">Uncharacterized protein</fullName>
    </submittedName>
</protein>
<dbReference type="AlphaFoldDB" id="C0XKB0"/>
<accession>C0XKB0</accession>
<dbReference type="HOGENOM" id="CLU_3044668_0_0_9"/>